<comment type="caution">
    <text evidence="3">The sequence shown here is derived from an EMBL/GenBank/DDBJ whole genome shotgun (WGS) entry which is preliminary data.</text>
</comment>
<protein>
    <submittedName>
        <fullName evidence="3">ComF family protein</fullName>
    </submittedName>
</protein>
<reference evidence="3 4" key="1">
    <citation type="submission" date="2019-08" db="EMBL/GenBank/DDBJ databases">
        <title>In-depth cultivation of the pig gut microbiome towards novel bacterial diversity and tailored functional studies.</title>
        <authorList>
            <person name="Wylensek D."/>
            <person name="Hitch T.C.A."/>
            <person name="Clavel T."/>
        </authorList>
    </citation>
    <scope>NUCLEOTIDE SEQUENCE [LARGE SCALE GENOMIC DNA]</scope>
    <source>
        <strain evidence="3 4">WCA-SAB-591-4A-A</strain>
    </source>
</reference>
<evidence type="ECO:0000313" key="3">
    <source>
        <dbReference type="EMBL" id="MST62451.1"/>
    </source>
</evidence>
<dbReference type="Gene3D" id="3.40.50.2020">
    <property type="match status" value="1"/>
</dbReference>
<dbReference type="InterPro" id="IPR051910">
    <property type="entry name" value="ComF/GntX_DNA_util-trans"/>
</dbReference>
<dbReference type="EMBL" id="VUNE01000002">
    <property type="protein sequence ID" value="MST62451.1"/>
    <property type="molecule type" value="Genomic_DNA"/>
</dbReference>
<dbReference type="SUPFAM" id="SSF53271">
    <property type="entry name" value="PRTase-like"/>
    <property type="match status" value="1"/>
</dbReference>
<name>A0A6N7X2Y6_9FIRM</name>
<evidence type="ECO:0000256" key="1">
    <source>
        <dbReference type="ARBA" id="ARBA00008007"/>
    </source>
</evidence>
<dbReference type="RefSeq" id="WP_154537833.1">
    <property type="nucleotide sequence ID" value="NZ_VUNE01000002.1"/>
</dbReference>
<accession>A0A6N7X2Y6</accession>
<dbReference type="PANTHER" id="PTHR47505:SF1">
    <property type="entry name" value="DNA UTILIZATION PROTEIN YHGH"/>
    <property type="match status" value="1"/>
</dbReference>
<gene>
    <name evidence="3" type="ORF">FYJ71_05605</name>
</gene>
<dbReference type="InterPro" id="IPR029057">
    <property type="entry name" value="PRTase-like"/>
</dbReference>
<evidence type="ECO:0000313" key="4">
    <source>
        <dbReference type="Proteomes" id="UP000440713"/>
    </source>
</evidence>
<sequence length="263" mass="30444">MKFYDLVDYILNIILPENLNCFLCDLPISKSNSYSICKSCFCKLNYIENGCKICGKPIKSGNAEYSSRYSDDGEYDEARQGCDFCRKKSFLFDRNISILEYNETSSRIVFKYKYGKRTFLARVISDMMCDILDKKYSDVLANADFVTFVPLSKERTKERGFNQSEKLAKYICKRYNLEAVELIKRVKNTKKLYGLNSADRKKVLKNAFVINPDYRNKLNGKKVVIIDDIFTSGSTMNEISKVLRLNGVFEIISITFLTGEYKK</sequence>
<dbReference type="CDD" id="cd06223">
    <property type="entry name" value="PRTases_typeI"/>
    <property type="match status" value="1"/>
</dbReference>
<dbReference type="Pfam" id="PF00156">
    <property type="entry name" value="Pribosyltran"/>
    <property type="match status" value="1"/>
</dbReference>
<proteinExistence type="inferred from homology"/>
<dbReference type="PANTHER" id="PTHR47505">
    <property type="entry name" value="DNA UTILIZATION PROTEIN YHGH"/>
    <property type="match status" value="1"/>
</dbReference>
<keyword evidence="4" id="KW-1185">Reference proteome</keyword>
<organism evidence="3 4">
    <name type="scientific">Peptostreptococcus porci</name>
    <dbReference type="NCBI Taxonomy" id="2652282"/>
    <lineage>
        <taxon>Bacteria</taxon>
        <taxon>Bacillati</taxon>
        <taxon>Bacillota</taxon>
        <taxon>Clostridia</taxon>
        <taxon>Peptostreptococcales</taxon>
        <taxon>Peptostreptococcaceae</taxon>
        <taxon>Peptostreptococcus</taxon>
    </lineage>
</organism>
<dbReference type="InterPro" id="IPR000836">
    <property type="entry name" value="PRTase_dom"/>
</dbReference>
<dbReference type="AlphaFoldDB" id="A0A6N7X2Y6"/>
<dbReference type="Proteomes" id="UP000440713">
    <property type="component" value="Unassembled WGS sequence"/>
</dbReference>
<feature type="domain" description="Phosphoribosyltransferase" evidence="2">
    <location>
        <begin position="215"/>
        <end position="258"/>
    </location>
</feature>
<comment type="similarity">
    <text evidence="1">Belongs to the ComF/GntX family.</text>
</comment>
<evidence type="ECO:0000259" key="2">
    <source>
        <dbReference type="Pfam" id="PF00156"/>
    </source>
</evidence>